<feature type="domain" description="N-acetyltransferase" evidence="2">
    <location>
        <begin position="1"/>
        <end position="148"/>
    </location>
</feature>
<reference evidence="3" key="1">
    <citation type="submission" date="2020-07" db="EMBL/GenBank/DDBJ databases">
        <title>Vallitalea pronyensis genome.</title>
        <authorList>
            <person name="Postec A."/>
        </authorList>
    </citation>
    <scope>NUCLEOTIDE SEQUENCE</scope>
    <source>
        <strain evidence="3">FatNI3</strain>
    </source>
</reference>
<dbReference type="Proteomes" id="UP000683246">
    <property type="component" value="Chromosome"/>
</dbReference>
<evidence type="ECO:0000256" key="1">
    <source>
        <dbReference type="ARBA" id="ARBA00022679"/>
    </source>
</evidence>
<dbReference type="SUPFAM" id="SSF55729">
    <property type="entry name" value="Acyl-CoA N-acyltransferases (Nat)"/>
    <property type="match status" value="1"/>
</dbReference>
<proteinExistence type="predicted"/>
<dbReference type="InterPro" id="IPR000182">
    <property type="entry name" value="GNAT_dom"/>
</dbReference>
<dbReference type="RefSeq" id="WP_212694797.1">
    <property type="nucleotide sequence ID" value="NZ_CP058649.1"/>
</dbReference>
<dbReference type="PANTHER" id="PTHR13947">
    <property type="entry name" value="GNAT FAMILY N-ACETYLTRANSFERASE"/>
    <property type="match status" value="1"/>
</dbReference>
<evidence type="ECO:0000313" key="4">
    <source>
        <dbReference type="Proteomes" id="UP000683246"/>
    </source>
</evidence>
<dbReference type="PROSITE" id="PS51186">
    <property type="entry name" value="GNAT"/>
    <property type="match status" value="1"/>
</dbReference>
<gene>
    <name evidence="3" type="ORF">HZI73_18195</name>
</gene>
<name>A0A8J8MLY1_9FIRM</name>
<evidence type="ECO:0000313" key="3">
    <source>
        <dbReference type="EMBL" id="QUI24105.1"/>
    </source>
</evidence>
<evidence type="ECO:0000259" key="2">
    <source>
        <dbReference type="PROSITE" id="PS51186"/>
    </source>
</evidence>
<dbReference type="CDD" id="cd04301">
    <property type="entry name" value="NAT_SF"/>
    <property type="match status" value="1"/>
</dbReference>
<sequence length="148" mass="17201">MKVIHTDGHHEYFLKLVKLLDEDLYKRYGELQKTYNAYNKLDKINDVVIIEKDGIAVACGAFKAYNTTKVELKRLFVREAYRKQGLAKLIIQELETLAKEKGFLYMILETGDKQDEAIKLYHKLGYEVTDNYPPYVGNNNSLCMIKTL</sequence>
<accession>A0A8J8MLY1</accession>
<dbReference type="InterPro" id="IPR016181">
    <property type="entry name" value="Acyl_CoA_acyltransferase"/>
</dbReference>
<dbReference type="InterPro" id="IPR050769">
    <property type="entry name" value="NAT_camello-type"/>
</dbReference>
<dbReference type="Pfam" id="PF00583">
    <property type="entry name" value="Acetyltransf_1"/>
    <property type="match status" value="1"/>
</dbReference>
<keyword evidence="4" id="KW-1185">Reference proteome</keyword>
<dbReference type="GO" id="GO:0008080">
    <property type="term" value="F:N-acetyltransferase activity"/>
    <property type="evidence" value="ECO:0007669"/>
    <property type="project" value="InterPro"/>
</dbReference>
<dbReference type="PANTHER" id="PTHR13947:SF37">
    <property type="entry name" value="LD18367P"/>
    <property type="match status" value="1"/>
</dbReference>
<protein>
    <submittedName>
        <fullName evidence="3">GNAT family N-acetyltransferase</fullName>
    </submittedName>
</protein>
<organism evidence="3 4">
    <name type="scientific">Vallitalea pronyensis</name>
    <dbReference type="NCBI Taxonomy" id="1348613"/>
    <lineage>
        <taxon>Bacteria</taxon>
        <taxon>Bacillati</taxon>
        <taxon>Bacillota</taxon>
        <taxon>Clostridia</taxon>
        <taxon>Lachnospirales</taxon>
        <taxon>Vallitaleaceae</taxon>
        <taxon>Vallitalea</taxon>
    </lineage>
</organism>
<dbReference type="AlphaFoldDB" id="A0A8J8MLY1"/>
<keyword evidence="1" id="KW-0808">Transferase</keyword>
<dbReference type="KEGG" id="vpy:HZI73_18195"/>
<dbReference type="EMBL" id="CP058649">
    <property type="protein sequence ID" value="QUI24105.1"/>
    <property type="molecule type" value="Genomic_DNA"/>
</dbReference>
<dbReference type="Gene3D" id="3.40.630.30">
    <property type="match status" value="1"/>
</dbReference>